<comment type="caution">
    <text evidence="2">The sequence shown here is derived from an EMBL/GenBank/DDBJ whole genome shotgun (WGS) entry which is preliminary data.</text>
</comment>
<dbReference type="OrthoDB" id="2752779at2759"/>
<evidence type="ECO:0000313" key="3">
    <source>
        <dbReference type="Proteomes" id="UP000230002"/>
    </source>
</evidence>
<evidence type="ECO:0000313" key="2">
    <source>
        <dbReference type="EMBL" id="PIL28448.1"/>
    </source>
</evidence>
<feature type="region of interest" description="Disordered" evidence="1">
    <location>
        <begin position="1"/>
        <end position="26"/>
    </location>
</feature>
<protein>
    <submittedName>
        <fullName evidence="2">Uncharacterized protein</fullName>
    </submittedName>
</protein>
<proteinExistence type="predicted"/>
<accession>A0A2G8S4F8</accession>
<evidence type="ECO:0000256" key="1">
    <source>
        <dbReference type="SAM" id="MobiDB-lite"/>
    </source>
</evidence>
<dbReference type="AlphaFoldDB" id="A0A2G8S4F8"/>
<dbReference type="EMBL" id="AYKW01000023">
    <property type="protein sequence ID" value="PIL28448.1"/>
    <property type="molecule type" value="Genomic_DNA"/>
</dbReference>
<sequence length="282" mass="31887">MSAPLGSHTPLPSRQDAPSTSSSSNPKKTVPIFVSIPSSLTYGVQANITWIGGATPYSLRVYAGDSGNLLDRFDGINATHFVWTPDIPSGTLVALQLIDALNALAELPDLIPIQSPSISSTNFRLIHQPRLNLSPLEVPNRAEVFRTPNQLYHTSKHLYAPQFLYLLDHPPLEYSPLHFPSSPQVFNTYNQLCYFSKHFGCPQVLHCLKSASLNFPNLPQVFLLKVFDHLHPNSYTLYVEPPQIVHIVNIYRLKSYEFCRPHDVRKFNHIFFDFCYLELSQV</sequence>
<gene>
    <name evidence="2" type="ORF">GSI_08482</name>
</gene>
<dbReference type="Proteomes" id="UP000230002">
    <property type="component" value="Unassembled WGS sequence"/>
</dbReference>
<organism evidence="2 3">
    <name type="scientific">Ganoderma sinense ZZ0214-1</name>
    <dbReference type="NCBI Taxonomy" id="1077348"/>
    <lineage>
        <taxon>Eukaryota</taxon>
        <taxon>Fungi</taxon>
        <taxon>Dikarya</taxon>
        <taxon>Basidiomycota</taxon>
        <taxon>Agaricomycotina</taxon>
        <taxon>Agaricomycetes</taxon>
        <taxon>Polyporales</taxon>
        <taxon>Polyporaceae</taxon>
        <taxon>Ganoderma</taxon>
    </lineage>
</organism>
<name>A0A2G8S4F8_9APHY</name>
<reference evidence="2 3" key="1">
    <citation type="journal article" date="2015" name="Sci. Rep.">
        <title>Chromosome-level genome map provides insights into diverse defense mechanisms in the medicinal fungus Ganoderma sinense.</title>
        <authorList>
            <person name="Zhu Y."/>
            <person name="Xu J."/>
            <person name="Sun C."/>
            <person name="Zhou S."/>
            <person name="Xu H."/>
            <person name="Nelson D.R."/>
            <person name="Qian J."/>
            <person name="Song J."/>
            <person name="Luo H."/>
            <person name="Xiang L."/>
            <person name="Li Y."/>
            <person name="Xu Z."/>
            <person name="Ji A."/>
            <person name="Wang L."/>
            <person name="Lu S."/>
            <person name="Hayward A."/>
            <person name="Sun W."/>
            <person name="Li X."/>
            <person name="Schwartz D.C."/>
            <person name="Wang Y."/>
            <person name="Chen S."/>
        </authorList>
    </citation>
    <scope>NUCLEOTIDE SEQUENCE [LARGE SCALE GENOMIC DNA]</scope>
    <source>
        <strain evidence="2 3">ZZ0214-1</strain>
    </source>
</reference>
<keyword evidence="3" id="KW-1185">Reference proteome</keyword>